<evidence type="ECO:0000313" key="2">
    <source>
        <dbReference type="EMBL" id="ANV97500.1"/>
    </source>
</evidence>
<evidence type="ECO:0008006" key="4">
    <source>
        <dbReference type="Google" id="ProtNLM"/>
    </source>
</evidence>
<sequence>MQTIFKMQRNSTAQKAIRYSFLLLGFCFYTYLTDIYVWLPPLLGILFLGFSHSLQKSDLWALLSICFCVLFWGLDKDLPLGVPLVFFLAGYYLLFLQCSFFLQKGIYFEWILIVLFYLFCFGVLSLLGLVNLDFALKLSVLSILLEGLWRFYASKI</sequence>
<gene>
    <name evidence="2" type="ORF">BBW65_01135</name>
</gene>
<accession>A0A1B1U413</accession>
<organism evidence="2 3">
    <name type="scientific">Helicobacter enhydrae</name>
    <dbReference type="NCBI Taxonomy" id="222136"/>
    <lineage>
        <taxon>Bacteria</taxon>
        <taxon>Pseudomonadati</taxon>
        <taxon>Campylobacterota</taxon>
        <taxon>Epsilonproteobacteria</taxon>
        <taxon>Campylobacterales</taxon>
        <taxon>Helicobacteraceae</taxon>
        <taxon>Helicobacter</taxon>
    </lineage>
</organism>
<keyword evidence="1" id="KW-1133">Transmembrane helix</keyword>
<dbReference type="Proteomes" id="UP000092884">
    <property type="component" value="Chromosome"/>
</dbReference>
<name>A0A1B1U413_9HELI</name>
<protein>
    <recommendedName>
        <fullName evidence="4">Rod shape-determining protein MreD</fullName>
    </recommendedName>
</protein>
<reference evidence="3" key="1">
    <citation type="submission" date="2016-07" db="EMBL/GenBank/DDBJ databases">
        <authorList>
            <person name="Florea S."/>
            <person name="Webb J.S."/>
            <person name="Jaromczyk J."/>
            <person name="Schardl C.L."/>
        </authorList>
    </citation>
    <scope>NUCLEOTIDE SEQUENCE [LARGE SCALE GENOMIC DNA]</scope>
    <source>
        <strain evidence="3">MIT 01-6242</strain>
    </source>
</reference>
<keyword evidence="1" id="KW-0812">Transmembrane</keyword>
<keyword evidence="1" id="KW-0472">Membrane</keyword>
<dbReference type="AlphaFoldDB" id="A0A1B1U413"/>
<feature type="transmembrane region" description="Helical" evidence="1">
    <location>
        <begin position="108"/>
        <end position="127"/>
    </location>
</feature>
<feature type="transmembrane region" description="Helical" evidence="1">
    <location>
        <begin position="82"/>
        <end position="102"/>
    </location>
</feature>
<evidence type="ECO:0000256" key="1">
    <source>
        <dbReference type="SAM" id="Phobius"/>
    </source>
</evidence>
<keyword evidence="3" id="KW-1185">Reference proteome</keyword>
<evidence type="ECO:0000313" key="3">
    <source>
        <dbReference type="Proteomes" id="UP000092884"/>
    </source>
</evidence>
<dbReference type="STRING" id="222136.BBW65_01135"/>
<dbReference type="KEGG" id="het:BBW65_01135"/>
<feature type="transmembrane region" description="Helical" evidence="1">
    <location>
        <begin position="59"/>
        <end position="75"/>
    </location>
</feature>
<dbReference type="EMBL" id="CP016503">
    <property type="protein sequence ID" value="ANV97500.1"/>
    <property type="molecule type" value="Genomic_DNA"/>
</dbReference>
<feature type="transmembrane region" description="Helical" evidence="1">
    <location>
        <begin position="21"/>
        <end position="39"/>
    </location>
</feature>
<dbReference type="OrthoDB" id="5328612at2"/>
<proteinExistence type="predicted"/>